<dbReference type="InterPro" id="IPR011058">
    <property type="entry name" value="Cyanovirin-N"/>
</dbReference>
<dbReference type="Pfam" id="PF08881">
    <property type="entry name" value="CVNH"/>
    <property type="match status" value="1"/>
</dbReference>
<dbReference type="EMBL" id="JAZGUE010000003">
    <property type="protein sequence ID" value="KAL2268000.1"/>
    <property type="molecule type" value="Genomic_DNA"/>
</dbReference>
<dbReference type="GeneID" id="98123805"/>
<dbReference type="Proteomes" id="UP001600064">
    <property type="component" value="Unassembled WGS sequence"/>
</dbReference>
<sequence length="92" mass="10396">MLMHNKLDLNKCLGVDKNGDLIFMKNGYFEEDCKRCSVTFDGILHCECFRPDEGQSSIVGLNLNEGISNEHGMLKCNGGKAETWKEGPLRWD</sequence>
<evidence type="ECO:0000313" key="2">
    <source>
        <dbReference type="EMBL" id="KAL2268000.1"/>
    </source>
</evidence>
<keyword evidence="3" id="KW-1185">Reference proteome</keyword>
<dbReference type="SUPFAM" id="SSF51322">
    <property type="entry name" value="Cyanovirin-N"/>
    <property type="match status" value="1"/>
</dbReference>
<protein>
    <recommendedName>
        <fullName evidence="1">Cyanovirin-N domain-containing protein</fullName>
    </recommendedName>
</protein>
<name>A0ABR4DCH5_9PEZI</name>
<evidence type="ECO:0000259" key="1">
    <source>
        <dbReference type="Pfam" id="PF08881"/>
    </source>
</evidence>
<comment type="caution">
    <text evidence="2">The sequence shown here is derived from an EMBL/GenBank/DDBJ whole genome shotgun (WGS) entry which is preliminary data.</text>
</comment>
<organism evidence="2 3">
    <name type="scientific">Remersonia thermophila</name>
    <dbReference type="NCBI Taxonomy" id="72144"/>
    <lineage>
        <taxon>Eukaryota</taxon>
        <taxon>Fungi</taxon>
        <taxon>Dikarya</taxon>
        <taxon>Ascomycota</taxon>
        <taxon>Pezizomycotina</taxon>
        <taxon>Sordariomycetes</taxon>
        <taxon>Sordariomycetidae</taxon>
        <taxon>Sordariales</taxon>
        <taxon>Sordariales incertae sedis</taxon>
        <taxon>Remersonia</taxon>
    </lineage>
</organism>
<accession>A0ABR4DCH5</accession>
<proteinExistence type="predicted"/>
<dbReference type="Gene3D" id="2.30.60.10">
    <property type="entry name" value="Cyanovirin-N"/>
    <property type="match status" value="1"/>
</dbReference>
<gene>
    <name evidence="2" type="ORF">VTJ83DRAFT_2846</name>
</gene>
<feature type="domain" description="Cyanovirin-N" evidence="1">
    <location>
        <begin position="5"/>
        <end position="75"/>
    </location>
</feature>
<reference evidence="2 3" key="1">
    <citation type="journal article" date="2024" name="Commun. Biol.">
        <title>Comparative genomic analysis of thermophilic fungi reveals convergent evolutionary adaptations and gene losses.</title>
        <authorList>
            <person name="Steindorff A.S."/>
            <person name="Aguilar-Pontes M.V."/>
            <person name="Robinson A.J."/>
            <person name="Andreopoulos B."/>
            <person name="LaButti K."/>
            <person name="Kuo A."/>
            <person name="Mondo S."/>
            <person name="Riley R."/>
            <person name="Otillar R."/>
            <person name="Haridas S."/>
            <person name="Lipzen A."/>
            <person name="Grimwood J."/>
            <person name="Schmutz J."/>
            <person name="Clum A."/>
            <person name="Reid I.D."/>
            <person name="Moisan M.C."/>
            <person name="Butler G."/>
            <person name="Nguyen T.T.M."/>
            <person name="Dewar K."/>
            <person name="Conant G."/>
            <person name="Drula E."/>
            <person name="Henrissat B."/>
            <person name="Hansel C."/>
            <person name="Singer S."/>
            <person name="Hutchinson M.I."/>
            <person name="de Vries R.P."/>
            <person name="Natvig D.O."/>
            <person name="Powell A.J."/>
            <person name="Tsang A."/>
            <person name="Grigoriev I.V."/>
        </authorList>
    </citation>
    <scope>NUCLEOTIDE SEQUENCE [LARGE SCALE GENOMIC DNA]</scope>
    <source>
        <strain evidence="2 3">ATCC 22073</strain>
    </source>
</reference>
<evidence type="ECO:0000313" key="3">
    <source>
        <dbReference type="Proteomes" id="UP001600064"/>
    </source>
</evidence>
<dbReference type="RefSeq" id="XP_070866727.1">
    <property type="nucleotide sequence ID" value="XM_071009161.1"/>
</dbReference>
<dbReference type="InterPro" id="IPR036673">
    <property type="entry name" value="Cyanovirin-N_sf"/>
</dbReference>